<dbReference type="Pfam" id="PF00394">
    <property type="entry name" value="Cu-oxidase"/>
    <property type="match status" value="1"/>
</dbReference>
<dbReference type="GO" id="GO:0016491">
    <property type="term" value="F:oxidoreductase activity"/>
    <property type="evidence" value="ECO:0007669"/>
    <property type="project" value="UniProtKB-KW"/>
</dbReference>
<dbReference type="GeneID" id="24139537"/>
<name>A0A067BP35_SAPPC</name>
<keyword evidence="4" id="KW-0732">Signal</keyword>
<dbReference type="Proteomes" id="UP000030745">
    <property type="component" value="Unassembled WGS sequence"/>
</dbReference>
<evidence type="ECO:0000256" key="1">
    <source>
        <dbReference type="ARBA" id="ARBA00010609"/>
    </source>
</evidence>
<evidence type="ECO:0008006" key="10">
    <source>
        <dbReference type="Google" id="ProtNLM"/>
    </source>
</evidence>
<feature type="domain" description="Plastocyanin-like" evidence="7">
    <location>
        <begin position="58"/>
        <end position="163"/>
    </location>
</feature>
<dbReference type="STRING" id="695850.A0A067BP35"/>
<dbReference type="InterPro" id="IPR001117">
    <property type="entry name" value="Cu-oxidase_2nd"/>
</dbReference>
<feature type="chain" id="PRO_5001637775" description="Multicopper oxidase" evidence="4">
    <location>
        <begin position="27"/>
        <end position="564"/>
    </location>
</feature>
<dbReference type="SUPFAM" id="SSF49503">
    <property type="entry name" value="Cupredoxins"/>
    <property type="match status" value="3"/>
</dbReference>
<dbReference type="InterPro" id="IPR011706">
    <property type="entry name" value="Cu-oxidase_C"/>
</dbReference>
<accession>A0A067BP35</accession>
<gene>
    <name evidence="8" type="ORF">SPRG_18010</name>
</gene>
<dbReference type="Pfam" id="PF07732">
    <property type="entry name" value="Cu-oxidase_3"/>
    <property type="match status" value="1"/>
</dbReference>
<evidence type="ECO:0000259" key="7">
    <source>
        <dbReference type="Pfam" id="PF07732"/>
    </source>
</evidence>
<feature type="domain" description="Plastocyanin-like" evidence="6">
    <location>
        <begin position="410"/>
        <end position="546"/>
    </location>
</feature>
<feature type="signal peptide" evidence="4">
    <location>
        <begin position="1"/>
        <end position="26"/>
    </location>
</feature>
<protein>
    <recommendedName>
        <fullName evidence="10">Multicopper oxidase</fullName>
    </recommendedName>
</protein>
<evidence type="ECO:0000313" key="8">
    <source>
        <dbReference type="EMBL" id="KDO16467.1"/>
    </source>
</evidence>
<dbReference type="PANTHER" id="PTHR11709:SF511">
    <property type="entry name" value="LACCASE"/>
    <property type="match status" value="1"/>
</dbReference>
<dbReference type="Gene3D" id="2.60.40.420">
    <property type="entry name" value="Cupredoxins - blue copper proteins"/>
    <property type="match status" value="3"/>
</dbReference>
<dbReference type="EMBL" id="KK584105">
    <property type="protein sequence ID" value="KDO16467.1"/>
    <property type="molecule type" value="Genomic_DNA"/>
</dbReference>
<dbReference type="InterPro" id="IPR011707">
    <property type="entry name" value="Cu-oxidase-like_N"/>
</dbReference>
<dbReference type="Pfam" id="PF07731">
    <property type="entry name" value="Cu-oxidase_2"/>
    <property type="match status" value="1"/>
</dbReference>
<evidence type="ECO:0000256" key="2">
    <source>
        <dbReference type="ARBA" id="ARBA00022723"/>
    </source>
</evidence>
<feature type="domain" description="Plastocyanin-like" evidence="5">
    <location>
        <begin position="174"/>
        <end position="317"/>
    </location>
</feature>
<dbReference type="OMA" id="WHSHTEH"/>
<sequence>MAASKELGLLVVLALFIAAFVASMNALTSSSSSPVRDDSRNNTVTYTMRLHRIVGAPDGVNRSMIGVNGGFGWDFVIRAREGQRLVVHVLNELDEPTTIHWHGIFQNHSNAYDGASHVTQCPIPAGGRLTYAVKLEQSGTYWWHSHHGPQYIDGLRGPMIIDPIATPPVASDEELIVQLSDWYHRQGADIVAAINSPSLDINRPVDIIPDAALVNGRGRFNCSFAVGACVPQAAYTTFHVRRNASYRLRLINTAAFAGFNVSLDGHSMTVVSVDGIDVEPRTVTHLRINVAQRYDVIVRTNASRDGTFWLRATMNNVAPLFFLVPPTGQDIYGKALWSYSNATDDAPRDDVTMTDRIDLDDLHLVPLLKEVPPVPELAFNFTIRIQKNDTTNVSGPHVAIDDGPAFPYRYTTTTPTLFSVMNGDPLPAEIHPLVLHQSRTSVQILVINYNQGEHPFHMHGHAFWVMAHGTNLAHLPSMESLNAFEAPMKRDTVAVAACDSFRGECVQPGWTILRVVLDNPGVWLFHCHIEWDMATGMGMTLVVNPSKLRSMGLPSDIQSTCAAP</sequence>
<dbReference type="PANTHER" id="PTHR11709">
    <property type="entry name" value="MULTI-COPPER OXIDASE"/>
    <property type="match status" value="1"/>
</dbReference>
<dbReference type="InterPro" id="IPR008972">
    <property type="entry name" value="Cupredoxin"/>
</dbReference>
<evidence type="ECO:0000259" key="6">
    <source>
        <dbReference type="Pfam" id="PF07731"/>
    </source>
</evidence>
<evidence type="ECO:0000256" key="3">
    <source>
        <dbReference type="ARBA" id="ARBA00023002"/>
    </source>
</evidence>
<dbReference type="VEuPathDB" id="FungiDB:SPRG_18010"/>
<dbReference type="RefSeq" id="XP_012212826.1">
    <property type="nucleotide sequence ID" value="XM_012357436.1"/>
</dbReference>
<dbReference type="PROSITE" id="PS00079">
    <property type="entry name" value="MULTICOPPER_OXIDASE1"/>
    <property type="match status" value="2"/>
</dbReference>
<dbReference type="KEGG" id="spar:SPRG_18010"/>
<organism evidence="8 9">
    <name type="scientific">Saprolegnia parasitica (strain CBS 223.65)</name>
    <dbReference type="NCBI Taxonomy" id="695850"/>
    <lineage>
        <taxon>Eukaryota</taxon>
        <taxon>Sar</taxon>
        <taxon>Stramenopiles</taxon>
        <taxon>Oomycota</taxon>
        <taxon>Saprolegniomycetes</taxon>
        <taxon>Saprolegniales</taxon>
        <taxon>Saprolegniaceae</taxon>
        <taxon>Saprolegnia</taxon>
    </lineage>
</organism>
<evidence type="ECO:0000259" key="5">
    <source>
        <dbReference type="Pfam" id="PF00394"/>
    </source>
</evidence>
<dbReference type="CDD" id="cd04205">
    <property type="entry name" value="CuRO_2_LCC_like"/>
    <property type="match status" value="1"/>
</dbReference>
<dbReference type="OrthoDB" id="2121828at2759"/>
<keyword evidence="2" id="KW-0479">Metal-binding</keyword>
<dbReference type="InterPro" id="IPR045087">
    <property type="entry name" value="Cu-oxidase_fam"/>
</dbReference>
<keyword evidence="3" id="KW-0560">Oxidoreductase</keyword>
<comment type="similarity">
    <text evidence="1">Belongs to the multicopper oxidase family.</text>
</comment>
<dbReference type="FunFam" id="2.60.40.420:FF:000045">
    <property type="entry name" value="Laccase 2"/>
    <property type="match status" value="1"/>
</dbReference>
<dbReference type="InterPro" id="IPR033138">
    <property type="entry name" value="Cu_oxidase_CS"/>
</dbReference>
<evidence type="ECO:0000313" key="9">
    <source>
        <dbReference type="Proteomes" id="UP000030745"/>
    </source>
</evidence>
<dbReference type="GO" id="GO:0005507">
    <property type="term" value="F:copper ion binding"/>
    <property type="evidence" value="ECO:0007669"/>
    <property type="project" value="InterPro"/>
</dbReference>
<proteinExistence type="inferred from homology"/>
<evidence type="ECO:0000256" key="4">
    <source>
        <dbReference type="SAM" id="SignalP"/>
    </source>
</evidence>
<reference evidence="8 9" key="1">
    <citation type="journal article" date="2013" name="PLoS Genet.">
        <title>Distinctive expansion of potential virulence genes in the genome of the oomycete fish pathogen Saprolegnia parasitica.</title>
        <authorList>
            <person name="Jiang R.H."/>
            <person name="de Bruijn I."/>
            <person name="Haas B.J."/>
            <person name="Belmonte R."/>
            <person name="Lobach L."/>
            <person name="Christie J."/>
            <person name="van den Ackerveken G."/>
            <person name="Bottin A."/>
            <person name="Bulone V."/>
            <person name="Diaz-Moreno S.M."/>
            <person name="Dumas B."/>
            <person name="Fan L."/>
            <person name="Gaulin E."/>
            <person name="Govers F."/>
            <person name="Grenville-Briggs L.J."/>
            <person name="Horner N.R."/>
            <person name="Levin J.Z."/>
            <person name="Mammella M."/>
            <person name="Meijer H.J."/>
            <person name="Morris P."/>
            <person name="Nusbaum C."/>
            <person name="Oome S."/>
            <person name="Phillips A.J."/>
            <person name="van Rooyen D."/>
            <person name="Rzeszutek E."/>
            <person name="Saraiva M."/>
            <person name="Secombes C.J."/>
            <person name="Seidl M.F."/>
            <person name="Snel B."/>
            <person name="Stassen J.H."/>
            <person name="Sykes S."/>
            <person name="Tripathy S."/>
            <person name="van den Berg H."/>
            <person name="Vega-Arreguin J.C."/>
            <person name="Wawra S."/>
            <person name="Young S.K."/>
            <person name="Zeng Q."/>
            <person name="Dieguez-Uribeondo J."/>
            <person name="Russ C."/>
            <person name="Tyler B.M."/>
            <person name="van West P."/>
        </authorList>
    </citation>
    <scope>NUCLEOTIDE SEQUENCE [LARGE SCALE GENOMIC DNA]</scope>
    <source>
        <strain evidence="8 9">CBS 223.65</strain>
    </source>
</reference>
<dbReference type="AlphaFoldDB" id="A0A067BP35"/>
<keyword evidence="9" id="KW-1185">Reference proteome</keyword>